<evidence type="ECO:0000313" key="2">
    <source>
        <dbReference type="EMBL" id="KPC49547.1"/>
    </source>
</evidence>
<evidence type="ECO:0000256" key="1">
    <source>
        <dbReference type="SAM" id="Phobius"/>
    </source>
</evidence>
<accession>A0A0N0GL38</accession>
<dbReference type="PATRIC" id="fig|857265.3.peg.4001"/>
<feature type="transmembrane region" description="Helical" evidence="1">
    <location>
        <begin position="154"/>
        <end position="176"/>
    </location>
</feature>
<feature type="transmembrane region" description="Helical" evidence="1">
    <location>
        <begin position="20"/>
        <end position="37"/>
    </location>
</feature>
<feature type="transmembrane region" description="Helical" evidence="1">
    <location>
        <begin position="43"/>
        <end position="66"/>
    </location>
</feature>
<dbReference type="EMBL" id="LAQT01000036">
    <property type="protein sequence ID" value="KPC49547.1"/>
    <property type="molecule type" value="Genomic_DNA"/>
</dbReference>
<sequence>MVKLVLTLLGVDYLRKRWKAICIAGWLWAIAGVVIFIDALDNAIYFPINFFAALLMLDGVATLAVAWTGMGGQRALRLLKGVAFVLAAVLILAGHHHGNFILSMIFGTLFLLDGALQAASAWVVRYPRWRAALVGAGIEILLAVFFYQPYPTHYVGTVPYCLGLGLMFSGWSLLLLGYRVRRLPQRALLSTMLERPTALFWADQNTDLDANAPLVWDGPPAASERALTVHVWTPVGSARSKALRRPLIDRYIAAVDAEGVISTGHAALESPEGIYISLYPAVEIDRSPDDFARLLRATRENDVPGLFQPDYAYESKAWCESTVKVRIRNYSPERLRLFWEQYRQDTTYNLTWRNCSSTVARALEAAVEGSVGHFYGRDRGWSAFFRMLLTPELWVAAQIRKRAKTMAWTPGLTLDYARAVSMLVDPRPFGWFKMAKLAVRKMVRNRREQASRTT</sequence>
<protein>
    <recommendedName>
        <fullName evidence="4">DUF308 domain-containing protein</fullName>
    </recommendedName>
</protein>
<dbReference type="RefSeq" id="WP_053939487.1">
    <property type="nucleotide sequence ID" value="NZ_LAQT01000036.1"/>
</dbReference>
<comment type="caution">
    <text evidence="2">The sequence shown here is derived from an EMBL/GenBank/DDBJ whole genome shotgun (WGS) entry which is preliminary data.</text>
</comment>
<gene>
    <name evidence="2" type="ORF">WG78_19525</name>
</gene>
<feature type="transmembrane region" description="Helical" evidence="1">
    <location>
        <begin position="78"/>
        <end position="94"/>
    </location>
</feature>
<dbReference type="STRING" id="857265.WG78_19525"/>
<evidence type="ECO:0000313" key="3">
    <source>
        <dbReference type="Proteomes" id="UP000037939"/>
    </source>
</evidence>
<proteinExistence type="predicted"/>
<dbReference type="AlphaFoldDB" id="A0A0N0GL38"/>
<keyword evidence="1" id="KW-0472">Membrane</keyword>
<dbReference type="PANTHER" id="PTHR34989">
    <property type="entry name" value="PROTEIN HDED"/>
    <property type="match status" value="1"/>
</dbReference>
<dbReference type="Proteomes" id="UP000037939">
    <property type="component" value="Unassembled WGS sequence"/>
</dbReference>
<organism evidence="2 3">
    <name type="scientific">Amantichitinum ursilacus</name>
    <dbReference type="NCBI Taxonomy" id="857265"/>
    <lineage>
        <taxon>Bacteria</taxon>
        <taxon>Pseudomonadati</taxon>
        <taxon>Pseudomonadota</taxon>
        <taxon>Betaproteobacteria</taxon>
        <taxon>Neisseriales</taxon>
        <taxon>Chitinibacteraceae</taxon>
        <taxon>Amantichitinum</taxon>
    </lineage>
</organism>
<feature type="transmembrane region" description="Helical" evidence="1">
    <location>
        <begin position="131"/>
        <end position="148"/>
    </location>
</feature>
<name>A0A0N0GL38_9NEIS</name>
<keyword evidence="3" id="KW-1185">Reference proteome</keyword>
<feature type="transmembrane region" description="Helical" evidence="1">
    <location>
        <begin position="100"/>
        <end position="124"/>
    </location>
</feature>
<dbReference type="GO" id="GO:0005886">
    <property type="term" value="C:plasma membrane"/>
    <property type="evidence" value="ECO:0007669"/>
    <property type="project" value="TreeGrafter"/>
</dbReference>
<keyword evidence="1" id="KW-0812">Transmembrane</keyword>
<dbReference type="OrthoDB" id="6773069at2"/>
<reference evidence="2 3" key="1">
    <citation type="submission" date="2015-07" db="EMBL/GenBank/DDBJ databases">
        <title>Draft genome sequence of the Amantichitinum ursilacus IGB-41, a new chitin-degrading bacterium.</title>
        <authorList>
            <person name="Kirstahler P."/>
            <person name="Guenther M."/>
            <person name="Grumaz C."/>
            <person name="Rupp S."/>
            <person name="Zibek S."/>
            <person name="Sohn K."/>
        </authorList>
    </citation>
    <scope>NUCLEOTIDE SEQUENCE [LARGE SCALE GENOMIC DNA]</scope>
    <source>
        <strain evidence="2 3">IGB-41</strain>
    </source>
</reference>
<dbReference type="PANTHER" id="PTHR34989:SF1">
    <property type="entry name" value="PROTEIN HDED"/>
    <property type="match status" value="1"/>
</dbReference>
<evidence type="ECO:0008006" key="4">
    <source>
        <dbReference type="Google" id="ProtNLM"/>
    </source>
</evidence>
<dbReference type="InterPro" id="IPR052712">
    <property type="entry name" value="Acid_resist_chaperone_HdeD"/>
</dbReference>
<keyword evidence="1" id="KW-1133">Transmembrane helix</keyword>